<dbReference type="AlphaFoldDB" id="A0AAW1K0C2"/>
<protein>
    <recommendedName>
        <fullName evidence="4">Zasp-like motif domain-containing protein</fullName>
    </recommendedName>
</protein>
<accession>A0AAW1K0C2</accession>
<dbReference type="Proteomes" id="UP001458880">
    <property type="component" value="Unassembled WGS sequence"/>
</dbReference>
<evidence type="ECO:0008006" key="4">
    <source>
        <dbReference type="Google" id="ProtNLM"/>
    </source>
</evidence>
<feature type="compositionally biased region" description="Low complexity" evidence="1">
    <location>
        <begin position="394"/>
        <end position="415"/>
    </location>
</feature>
<proteinExistence type="predicted"/>
<feature type="compositionally biased region" description="Polar residues" evidence="1">
    <location>
        <begin position="538"/>
        <end position="556"/>
    </location>
</feature>
<feature type="compositionally biased region" description="Polar residues" evidence="1">
    <location>
        <begin position="121"/>
        <end position="131"/>
    </location>
</feature>
<feature type="compositionally biased region" description="Low complexity" evidence="1">
    <location>
        <begin position="277"/>
        <end position="309"/>
    </location>
</feature>
<evidence type="ECO:0000256" key="1">
    <source>
        <dbReference type="SAM" id="MobiDB-lite"/>
    </source>
</evidence>
<keyword evidence="3" id="KW-1185">Reference proteome</keyword>
<sequence length="677" mass="75805">MIALECFMVMCYNKVPVQFHYWSTNQSLGEVASCVKYTLSKTRTDSTFQTINEAIAQFKGRSSLRQYLPLKQVKGEATGQYLPLKQVKGEATGCARCDAKTGYAYDFNIYSGKDEGCGKSGSASKQSSFDQGSVGRKNVDNEPDDHRILRWQTNIRNCVREILEKETKILANGAIGIDFNNPMINKPSNLQNSAVLRMLEEEENRKRSGQPGSTYCLRMLEEEENRKRSGQPGSLKRVAWPPPNSELEEFIEQEAIHSQGGPLYSTSINTSGLQNYQTPSVQSQPSQPQKPLSSPVVAQRQQQQQDQLLYQQQQLPKSSVVNTNSFQPTILPAKSPQSASQSSAGQSPYQSAPISPNISKSPVSFTNLAKPWSLQNQSAPHFKPVQPPSLRTIQSYQQQQQQSSEQYHYSQQQYQQEQTRETQTVILPPLCQTQETTFQQYQSPLIVETQRTFEVIKSQQGQEQQQPQEFAPQKHAFDLNQNKVETQKNVINPPSFQSSTSIEVQQEVEPTKPFVPIIPQSPKPVVEPPSLKIATPIQKTQPVSVDTKGAPQNQAPAPQRYQVPVKQVEPPPSTITLRPQAPVSQAPPPLVTSQPATATLRGGKHLRGDLKWPPENVREKMAAEEQHLIELSQGPAVRPRKNCKDYSSFFAKHALTHAYPGYKIPPGTQFYDHNPVM</sequence>
<feature type="region of interest" description="Disordered" evidence="1">
    <location>
        <begin position="261"/>
        <end position="309"/>
    </location>
</feature>
<feature type="region of interest" description="Disordered" evidence="1">
    <location>
        <begin position="538"/>
        <end position="595"/>
    </location>
</feature>
<dbReference type="EMBL" id="JASPKY010000290">
    <property type="protein sequence ID" value="KAK9710626.1"/>
    <property type="molecule type" value="Genomic_DNA"/>
</dbReference>
<evidence type="ECO:0000313" key="3">
    <source>
        <dbReference type="Proteomes" id="UP001458880"/>
    </source>
</evidence>
<reference evidence="2 3" key="1">
    <citation type="journal article" date="2024" name="BMC Genomics">
        <title>De novo assembly and annotation of Popillia japonica's genome with initial clues to its potential as an invasive pest.</title>
        <authorList>
            <person name="Cucini C."/>
            <person name="Boschi S."/>
            <person name="Funari R."/>
            <person name="Cardaioli E."/>
            <person name="Iannotti N."/>
            <person name="Marturano G."/>
            <person name="Paoli F."/>
            <person name="Bruttini M."/>
            <person name="Carapelli A."/>
            <person name="Frati F."/>
            <person name="Nardi F."/>
        </authorList>
    </citation>
    <scope>NUCLEOTIDE SEQUENCE [LARGE SCALE GENOMIC DNA]</scope>
    <source>
        <strain evidence="2">DMR45628</strain>
    </source>
</reference>
<feature type="compositionally biased region" description="Low complexity" evidence="1">
    <location>
        <begin position="332"/>
        <end position="353"/>
    </location>
</feature>
<feature type="region of interest" description="Disordered" evidence="1">
    <location>
        <begin position="120"/>
        <end position="142"/>
    </location>
</feature>
<name>A0AAW1K0C2_POPJA</name>
<feature type="region of interest" description="Disordered" evidence="1">
    <location>
        <begin position="378"/>
        <end position="415"/>
    </location>
</feature>
<gene>
    <name evidence="2" type="ORF">QE152_g25918</name>
</gene>
<organism evidence="2 3">
    <name type="scientific">Popillia japonica</name>
    <name type="common">Japanese beetle</name>
    <dbReference type="NCBI Taxonomy" id="7064"/>
    <lineage>
        <taxon>Eukaryota</taxon>
        <taxon>Metazoa</taxon>
        <taxon>Ecdysozoa</taxon>
        <taxon>Arthropoda</taxon>
        <taxon>Hexapoda</taxon>
        <taxon>Insecta</taxon>
        <taxon>Pterygota</taxon>
        <taxon>Neoptera</taxon>
        <taxon>Endopterygota</taxon>
        <taxon>Coleoptera</taxon>
        <taxon>Polyphaga</taxon>
        <taxon>Scarabaeiformia</taxon>
        <taxon>Scarabaeidae</taxon>
        <taxon>Rutelinae</taxon>
        <taxon>Popillia</taxon>
    </lineage>
</organism>
<feature type="compositionally biased region" description="Polar residues" evidence="1">
    <location>
        <begin position="264"/>
        <end position="276"/>
    </location>
</feature>
<feature type="region of interest" description="Disordered" evidence="1">
    <location>
        <begin position="327"/>
        <end position="359"/>
    </location>
</feature>
<evidence type="ECO:0000313" key="2">
    <source>
        <dbReference type="EMBL" id="KAK9710626.1"/>
    </source>
</evidence>
<comment type="caution">
    <text evidence="2">The sequence shown here is derived from an EMBL/GenBank/DDBJ whole genome shotgun (WGS) entry which is preliminary data.</text>
</comment>